<feature type="transmembrane region" description="Helical" evidence="1">
    <location>
        <begin position="6"/>
        <end position="24"/>
    </location>
</feature>
<protein>
    <recommendedName>
        <fullName evidence="4">DUF3592 domain-containing protein</fullName>
    </recommendedName>
</protein>
<dbReference type="GeneID" id="77485926"/>
<keyword evidence="3" id="KW-1185">Reference proteome</keyword>
<dbReference type="Proteomes" id="UP000187148">
    <property type="component" value="Chromosome"/>
</dbReference>
<reference evidence="2 3" key="1">
    <citation type="submission" date="2017-01" db="EMBL/GenBank/DDBJ databases">
        <authorList>
            <person name="Cao J.-M."/>
        </authorList>
    </citation>
    <scope>NUCLEOTIDE SEQUENCE [LARGE SCALE GENOMIC DNA]</scope>
    <source>
        <strain evidence="2 3">888-76</strain>
    </source>
</reference>
<name>A0A807LG82_9ENTR</name>
<dbReference type="KEGG" id="kco:BWI95_07885"/>
<gene>
    <name evidence="2" type="ORF">BWI95_07885</name>
</gene>
<evidence type="ECO:0000313" key="2">
    <source>
        <dbReference type="EMBL" id="APZ04978.1"/>
    </source>
</evidence>
<sequence>MKIAIAFSVLFIVGMIAYIVYLFNRDHRIQTQGRDLQATIEEVSYISSNDNGTQNIRYRLAIHDGSVTRSVEGKETIAAFNSPKMQKGQKVDIKYLDDQHILFIFDKQESSANPG</sequence>
<keyword evidence="1" id="KW-1133">Transmembrane helix</keyword>
<keyword evidence="1" id="KW-0472">Membrane</keyword>
<evidence type="ECO:0008006" key="4">
    <source>
        <dbReference type="Google" id="ProtNLM"/>
    </source>
</evidence>
<evidence type="ECO:0000313" key="3">
    <source>
        <dbReference type="Proteomes" id="UP000187148"/>
    </source>
</evidence>
<dbReference type="EMBL" id="CP019445">
    <property type="protein sequence ID" value="APZ04978.1"/>
    <property type="molecule type" value="Genomic_DNA"/>
</dbReference>
<organism evidence="2 3">
    <name type="scientific">Kosakonia cowanii JCM 10956 = DSM 18146</name>
    <dbReference type="NCBI Taxonomy" id="1300165"/>
    <lineage>
        <taxon>Bacteria</taxon>
        <taxon>Pseudomonadati</taxon>
        <taxon>Pseudomonadota</taxon>
        <taxon>Gammaproteobacteria</taxon>
        <taxon>Enterobacterales</taxon>
        <taxon>Enterobacteriaceae</taxon>
        <taxon>Kosakonia</taxon>
    </lineage>
</organism>
<dbReference type="AlphaFoldDB" id="A0A807LG82"/>
<proteinExistence type="predicted"/>
<accession>A0A807LG82</accession>
<evidence type="ECO:0000256" key="1">
    <source>
        <dbReference type="SAM" id="Phobius"/>
    </source>
</evidence>
<dbReference type="RefSeq" id="WP_042714846.1">
    <property type="nucleotide sequence ID" value="NZ_CP019445.1"/>
</dbReference>
<keyword evidence="1" id="KW-0812">Transmembrane</keyword>